<dbReference type="AlphaFoldDB" id="V7CY32"/>
<feature type="compositionally biased region" description="Acidic residues" evidence="2">
    <location>
        <begin position="330"/>
        <end position="340"/>
    </location>
</feature>
<evidence type="ECO:0000313" key="4">
    <source>
        <dbReference type="EMBL" id="ESW33806.1"/>
    </source>
</evidence>
<evidence type="ECO:0000256" key="2">
    <source>
        <dbReference type="SAM" id="MobiDB-lite"/>
    </source>
</evidence>
<protein>
    <recommendedName>
        <fullName evidence="3">CCHC-type domain-containing protein</fullName>
    </recommendedName>
</protein>
<accession>V7CY32</accession>
<dbReference type="Gramene" id="ESW33806">
    <property type="protein sequence ID" value="ESW33806"/>
    <property type="gene ID" value="PHAVU_001G100300g"/>
</dbReference>
<reference evidence="5" key="1">
    <citation type="journal article" date="2014" name="Nat. Genet.">
        <title>A reference genome for common bean and genome-wide analysis of dual domestications.</title>
        <authorList>
            <person name="Schmutz J."/>
            <person name="McClean P.E."/>
            <person name="Mamidi S."/>
            <person name="Wu G.A."/>
            <person name="Cannon S.B."/>
            <person name="Grimwood J."/>
            <person name="Jenkins J."/>
            <person name="Shu S."/>
            <person name="Song Q."/>
            <person name="Chavarro C."/>
            <person name="Torres-Torres M."/>
            <person name="Geffroy V."/>
            <person name="Moghaddam S.M."/>
            <person name="Gao D."/>
            <person name="Abernathy B."/>
            <person name="Barry K."/>
            <person name="Blair M."/>
            <person name="Brick M.A."/>
            <person name="Chovatia M."/>
            <person name="Gepts P."/>
            <person name="Goodstein D.M."/>
            <person name="Gonzales M."/>
            <person name="Hellsten U."/>
            <person name="Hyten D.L."/>
            <person name="Jia G."/>
            <person name="Kelly J.D."/>
            <person name="Kudrna D."/>
            <person name="Lee R."/>
            <person name="Richard M.M."/>
            <person name="Miklas P.N."/>
            <person name="Osorno J.M."/>
            <person name="Rodrigues J."/>
            <person name="Thareau V."/>
            <person name="Urrea C.A."/>
            <person name="Wang M."/>
            <person name="Yu Y."/>
            <person name="Zhang M."/>
            <person name="Wing R.A."/>
            <person name="Cregan P.B."/>
            <person name="Rokhsar D.S."/>
            <person name="Jackson S.A."/>
        </authorList>
    </citation>
    <scope>NUCLEOTIDE SEQUENCE [LARGE SCALE GENOMIC DNA]</scope>
    <source>
        <strain evidence="5">cv. G19833</strain>
    </source>
</reference>
<keyword evidence="1" id="KW-0863">Zinc-finger</keyword>
<dbReference type="EMBL" id="CM002288">
    <property type="protein sequence ID" value="ESW33806.1"/>
    <property type="molecule type" value="Genomic_DNA"/>
</dbReference>
<keyword evidence="1" id="KW-0479">Metal-binding</keyword>
<gene>
    <name evidence="4" type="ORF">PHAVU_001G100300g</name>
</gene>
<dbReference type="Pfam" id="PF14223">
    <property type="entry name" value="Retrotran_gag_2"/>
    <property type="match status" value="1"/>
</dbReference>
<dbReference type="PANTHER" id="PTHR35317">
    <property type="entry name" value="OS04G0629600 PROTEIN"/>
    <property type="match status" value="1"/>
</dbReference>
<dbReference type="InterPro" id="IPR036875">
    <property type="entry name" value="Znf_CCHC_sf"/>
</dbReference>
<dbReference type="PANTHER" id="PTHR35317:SF23">
    <property type="entry name" value="OS04G0629600 PROTEIN"/>
    <property type="match status" value="1"/>
</dbReference>
<dbReference type="OMA" id="CITHEGT"/>
<organism evidence="4 5">
    <name type="scientific">Phaseolus vulgaris</name>
    <name type="common">Kidney bean</name>
    <name type="synonym">French bean</name>
    <dbReference type="NCBI Taxonomy" id="3885"/>
    <lineage>
        <taxon>Eukaryota</taxon>
        <taxon>Viridiplantae</taxon>
        <taxon>Streptophyta</taxon>
        <taxon>Embryophyta</taxon>
        <taxon>Tracheophyta</taxon>
        <taxon>Spermatophyta</taxon>
        <taxon>Magnoliopsida</taxon>
        <taxon>eudicotyledons</taxon>
        <taxon>Gunneridae</taxon>
        <taxon>Pentapetalae</taxon>
        <taxon>rosids</taxon>
        <taxon>fabids</taxon>
        <taxon>Fabales</taxon>
        <taxon>Fabaceae</taxon>
        <taxon>Papilionoideae</taxon>
        <taxon>50 kb inversion clade</taxon>
        <taxon>NPAAA clade</taxon>
        <taxon>indigoferoid/millettioid clade</taxon>
        <taxon>Phaseoleae</taxon>
        <taxon>Phaseolus</taxon>
    </lineage>
</organism>
<dbReference type="SUPFAM" id="SSF57756">
    <property type="entry name" value="Retrovirus zinc finger-like domains"/>
    <property type="match status" value="1"/>
</dbReference>
<evidence type="ECO:0000259" key="3">
    <source>
        <dbReference type="PROSITE" id="PS50158"/>
    </source>
</evidence>
<dbReference type="STRING" id="3885.V7CY32"/>
<dbReference type="SMART" id="SM00343">
    <property type="entry name" value="ZnF_C2HC"/>
    <property type="match status" value="1"/>
</dbReference>
<dbReference type="GO" id="GO:0003676">
    <property type="term" value="F:nucleic acid binding"/>
    <property type="evidence" value="ECO:0007669"/>
    <property type="project" value="InterPro"/>
</dbReference>
<evidence type="ECO:0000313" key="5">
    <source>
        <dbReference type="Proteomes" id="UP000000226"/>
    </source>
</evidence>
<dbReference type="Gene3D" id="4.10.60.10">
    <property type="entry name" value="Zinc finger, CCHC-type"/>
    <property type="match status" value="1"/>
</dbReference>
<dbReference type="eggNOG" id="KOG0017">
    <property type="taxonomic scope" value="Eukaryota"/>
</dbReference>
<proteinExistence type="predicted"/>
<name>V7CY32_PHAVU</name>
<keyword evidence="1" id="KW-0862">Zinc</keyword>
<feature type="compositionally biased region" description="Basic and acidic residues" evidence="2">
    <location>
        <begin position="284"/>
        <end position="298"/>
    </location>
</feature>
<dbReference type="OrthoDB" id="1932348at2759"/>
<feature type="domain" description="CCHC-type" evidence="3">
    <location>
        <begin position="272"/>
        <end position="287"/>
    </location>
</feature>
<dbReference type="Proteomes" id="UP000000226">
    <property type="component" value="Chromosome 1"/>
</dbReference>
<dbReference type="PROSITE" id="PS50158">
    <property type="entry name" value="ZF_CCHC"/>
    <property type="match status" value="1"/>
</dbReference>
<evidence type="ECO:0000256" key="1">
    <source>
        <dbReference type="PROSITE-ProRule" id="PRU00047"/>
    </source>
</evidence>
<dbReference type="GO" id="GO:0008270">
    <property type="term" value="F:zinc ion binding"/>
    <property type="evidence" value="ECO:0007669"/>
    <property type="project" value="UniProtKB-KW"/>
</dbReference>
<sequence>MADRLPFGEGASINRPPLFCGLNYQFWKVRMKIFMESLDNGIWDAIENGHFVPKFEKDGSFIEKPWSQWTDAKSKKAKFDCIAKNIITSALNSYEFFRVSQCKSSKEMWDTLEVTHEGTNEVKRARKHALIQEYEMFRMLKGETITEVQKRFTHIINHLMSLDKTFDREELNIKILKCLDRAWKPKVTAISESKDLTSLSVASLFGKLREHELEMNRLNVQEKSSYDSDEENLSLLSRKFSKFLKRNRNKDNNKDRYGNKKSNDFNSNNYTCFGCGEQGHIKADCPNKSKEKKPSYKEKKGKTKRAYIAWDENEVSSSSEDEKSNICLVAEDDDESCSSS</sequence>
<dbReference type="InterPro" id="IPR001878">
    <property type="entry name" value="Znf_CCHC"/>
</dbReference>
<feature type="region of interest" description="Disordered" evidence="2">
    <location>
        <begin position="284"/>
        <end position="340"/>
    </location>
</feature>
<keyword evidence="5" id="KW-1185">Reference proteome</keyword>